<evidence type="ECO:0000313" key="2">
    <source>
        <dbReference type="Proteomes" id="UP000279029"/>
    </source>
</evidence>
<sequence length="156" mass="17162">MNTQIDLDKIRTTAENYYRNGDFYCSEAIVKTIKDEFQLSVSDDIIAAASGFPVGMGNSGCSCGAVVGGIMTLGLVFGRTEAKDKKVVKTMKLANELHETFRKKHKTLCCRVLTKGMRLGSRKHMDQCISFTGEVAEEVAKIIVRESGKLRSSSKN</sequence>
<gene>
    <name evidence="1" type="ORF">PATL70BA_1754</name>
</gene>
<evidence type="ECO:0000313" key="1">
    <source>
        <dbReference type="EMBL" id="VDN47643.1"/>
    </source>
</evidence>
<dbReference type="InterPro" id="IPR036280">
    <property type="entry name" value="Multihaem_cyt_sf"/>
</dbReference>
<dbReference type="NCBIfam" id="TIGR01909">
    <property type="entry name" value="C_GCAxxG_C_C"/>
    <property type="match status" value="1"/>
</dbReference>
<dbReference type="SUPFAM" id="SSF48695">
    <property type="entry name" value="Multiheme cytochromes"/>
    <property type="match status" value="1"/>
</dbReference>
<proteinExistence type="predicted"/>
<dbReference type="Pfam" id="PF09719">
    <property type="entry name" value="C_GCAxxG_C_C"/>
    <property type="match status" value="1"/>
</dbReference>
<name>A0A3P7PBV8_9FIRM</name>
<dbReference type="KEGG" id="cbar:PATL70BA_1754"/>
<dbReference type="InterPro" id="IPR010181">
    <property type="entry name" value="CGCAxxGCC_motif"/>
</dbReference>
<keyword evidence="2" id="KW-1185">Reference proteome</keyword>
<evidence type="ECO:0008006" key="3">
    <source>
        <dbReference type="Google" id="ProtNLM"/>
    </source>
</evidence>
<dbReference type="EMBL" id="LR130778">
    <property type="protein sequence ID" value="VDN47643.1"/>
    <property type="molecule type" value="Genomic_DNA"/>
</dbReference>
<dbReference type="Proteomes" id="UP000279029">
    <property type="component" value="Chromosome"/>
</dbReference>
<organism evidence="1 2">
    <name type="scientific">Petrocella atlantisensis</name>
    <dbReference type="NCBI Taxonomy" id="2173034"/>
    <lineage>
        <taxon>Bacteria</taxon>
        <taxon>Bacillati</taxon>
        <taxon>Bacillota</taxon>
        <taxon>Clostridia</taxon>
        <taxon>Lachnospirales</taxon>
        <taxon>Vallitaleaceae</taxon>
        <taxon>Petrocella</taxon>
    </lineage>
</organism>
<dbReference type="RefSeq" id="WP_125136921.1">
    <property type="nucleotide sequence ID" value="NZ_LR130778.1"/>
</dbReference>
<dbReference type="OrthoDB" id="190287at2"/>
<accession>A0A3P7PBV8</accession>
<dbReference type="AlphaFoldDB" id="A0A3P7PBV8"/>
<reference evidence="1 2" key="1">
    <citation type="submission" date="2018-09" db="EMBL/GenBank/DDBJ databases">
        <authorList>
            <person name="Postec A."/>
        </authorList>
    </citation>
    <scope>NUCLEOTIDE SEQUENCE [LARGE SCALE GENOMIC DNA]</scope>
    <source>
        <strain evidence="1">70B-A</strain>
    </source>
</reference>
<protein>
    <recommendedName>
        <fullName evidence="3">C_GCAxxG_C_C family protein</fullName>
    </recommendedName>
</protein>